<dbReference type="AlphaFoldDB" id="A0A167QV83"/>
<gene>
    <name evidence="2" type="ORF">PHYBLDRAFT_137885</name>
</gene>
<dbReference type="GeneID" id="28990802"/>
<dbReference type="Proteomes" id="UP000077315">
    <property type="component" value="Unassembled WGS sequence"/>
</dbReference>
<feature type="compositionally biased region" description="Polar residues" evidence="1">
    <location>
        <begin position="32"/>
        <end position="41"/>
    </location>
</feature>
<name>A0A167QV83_PHYB8</name>
<dbReference type="VEuPathDB" id="FungiDB:PHYBLDRAFT_137885"/>
<dbReference type="EMBL" id="KV440971">
    <property type="protein sequence ID" value="OAD80330.1"/>
    <property type="molecule type" value="Genomic_DNA"/>
</dbReference>
<sequence>MTDVSEGYREQDFPRNLGEPLLSLETHHLVDSPSTSMSTSLVPPVTAHHRTKPPKESTIWYPSPEAV</sequence>
<feature type="compositionally biased region" description="Basic and acidic residues" evidence="1">
    <location>
        <begin position="1"/>
        <end position="13"/>
    </location>
</feature>
<organism evidence="2 3">
    <name type="scientific">Phycomyces blakesleeanus (strain ATCC 8743b / DSM 1359 / FGSC 10004 / NBRC 33097 / NRRL 1555)</name>
    <dbReference type="NCBI Taxonomy" id="763407"/>
    <lineage>
        <taxon>Eukaryota</taxon>
        <taxon>Fungi</taxon>
        <taxon>Fungi incertae sedis</taxon>
        <taxon>Mucoromycota</taxon>
        <taxon>Mucoromycotina</taxon>
        <taxon>Mucoromycetes</taxon>
        <taxon>Mucorales</taxon>
        <taxon>Phycomycetaceae</taxon>
        <taxon>Phycomyces</taxon>
    </lineage>
</organism>
<evidence type="ECO:0000256" key="1">
    <source>
        <dbReference type="SAM" id="MobiDB-lite"/>
    </source>
</evidence>
<dbReference type="InParanoid" id="A0A167QV83"/>
<keyword evidence="3" id="KW-1185">Reference proteome</keyword>
<protein>
    <submittedName>
        <fullName evidence="2">Uncharacterized protein</fullName>
    </submittedName>
</protein>
<dbReference type="RefSeq" id="XP_018298370.1">
    <property type="nucleotide sequence ID" value="XM_018429896.1"/>
</dbReference>
<accession>A0A167QV83</accession>
<evidence type="ECO:0000313" key="3">
    <source>
        <dbReference type="Proteomes" id="UP000077315"/>
    </source>
</evidence>
<feature type="region of interest" description="Disordered" evidence="1">
    <location>
        <begin position="1"/>
        <end position="67"/>
    </location>
</feature>
<reference evidence="3" key="1">
    <citation type="submission" date="2015-06" db="EMBL/GenBank/DDBJ databases">
        <title>Expansion of signal transduction pathways in fungi by whole-genome duplication.</title>
        <authorList>
            <consortium name="DOE Joint Genome Institute"/>
            <person name="Corrochano L.M."/>
            <person name="Kuo A."/>
            <person name="Marcet-Houben M."/>
            <person name="Polaino S."/>
            <person name="Salamov A."/>
            <person name="Villalobos J.M."/>
            <person name="Alvarez M.I."/>
            <person name="Avalos J."/>
            <person name="Benito E.P."/>
            <person name="Benoit I."/>
            <person name="Burger G."/>
            <person name="Camino L.P."/>
            <person name="Canovas D."/>
            <person name="Cerda-Olmedo E."/>
            <person name="Cheng J.-F."/>
            <person name="Dominguez A."/>
            <person name="Elias M."/>
            <person name="Eslava A.P."/>
            <person name="Glaser F."/>
            <person name="Grimwood J."/>
            <person name="Gutierrez G."/>
            <person name="Heitman J."/>
            <person name="Henrissat B."/>
            <person name="Iturriaga E.A."/>
            <person name="Lang B.F."/>
            <person name="Lavin J.L."/>
            <person name="Lee S."/>
            <person name="Li W."/>
            <person name="Lindquist E."/>
            <person name="Lopez-Garcia S."/>
            <person name="Luque E.M."/>
            <person name="Marcos A.T."/>
            <person name="Martin J."/>
            <person name="McCluskey K."/>
            <person name="Medina H.R."/>
            <person name="Miralles-Duran A."/>
            <person name="Miyazaki A."/>
            <person name="Munoz-Torres E."/>
            <person name="Oguiza J.A."/>
            <person name="Ohm R."/>
            <person name="Olmedo M."/>
            <person name="Orejas M."/>
            <person name="Ortiz-Castellanos L."/>
            <person name="Pisabarro A.G."/>
            <person name="Rodriguez-Romero J."/>
            <person name="Ruiz-Herrera J."/>
            <person name="Ruiz-Vazquez R."/>
            <person name="Sanz C."/>
            <person name="Schackwitz W."/>
            <person name="Schmutz J."/>
            <person name="Shahriari M."/>
            <person name="Shelest E."/>
            <person name="Silva-Franco F."/>
            <person name="Soanes D."/>
            <person name="Syed K."/>
            <person name="Tagua V.G."/>
            <person name="Talbot N.J."/>
            <person name="Thon M."/>
            <person name="De vries R.P."/>
            <person name="Wiebenga A."/>
            <person name="Yadav J.S."/>
            <person name="Braun E.L."/>
            <person name="Baker S."/>
            <person name="Garre V."/>
            <person name="Horwitz B."/>
            <person name="Torres-Martinez S."/>
            <person name="Idnurm A."/>
            <person name="Herrera-Estrella A."/>
            <person name="Gabaldon T."/>
            <person name="Grigoriev I.V."/>
        </authorList>
    </citation>
    <scope>NUCLEOTIDE SEQUENCE [LARGE SCALE GENOMIC DNA]</scope>
    <source>
        <strain evidence="3">NRRL 1555(-)</strain>
    </source>
</reference>
<evidence type="ECO:0000313" key="2">
    <source>
        <dbReference type="EMBL" id="OAD80330.1"/>
    </source>
</evidence>
<proteinExistence type="predicted"/>